<evidence type="ECO:0000256" key="8">
    <source>
        <dbReference type="ARBA" id="ARBA00023170"/>
    </source>
</evidence>
<dbReference type="GO" id="GO:0005886">
    <property type="term" value="C:plasma membrane"/>
    <property type="evidence" value="ECO:0007669"/>
    <property type="project" value="UniProtKB-SubCell"/>
</dbReference>
<keyword evidence="3" id="KW-0716">Sensory transduction</keyword>
<feature type="transmembrane region" description="Helical" evidence="10">
    <location>
        <begin position="1049"/>
        <end position="1068"/>
    </location>
</feature>
<dbReference type="Pfam" id="PF02949">
    <property type="entry name" value="7tm_6"/>
    <property type="match status" value="3"/>
</dbReference>
<evidence type="ECO:0000256" key="2">
    <source>
        <dbReference type="ARBA" id="ARBA00022475"/>
    </source>
</evidence>
<feature type="transmembrane region" description="Helical" evidence="10">
    <location>
        <begin position="629"/>
        <end position="652"/>
    </location>
</feature>
<proteinExistence type="predicted"/>
<protein>
    <recommendedName>
        <fullName evidence="13">Odorant receptor</fullName>
    </recommendedName>
</protein>
<feature type="transmembrane region" description="Helical" evidence="10">
    <location>
        <begin position="511"/>
        <end position="528"/>
    </location>
</feature>
<evidence type="ECO:0000256" key="5">
    <source>
        <dbReference type="ARBA" id="ARBA00022725"/>
    </source>
</evidence>
<reference evidence="11 12" key="1">
    <citation type="journal article" date="2017" name="Curr. Biol.">
        <title>The Evolution of Venom by Co-option of Single-Copy Genes.</title>
        <authorList>
            <person name="Martinson E.O."/>
            <person name="Mrinalini"/>
            <person name="Kelkar Y.D."/>
            <person name="Chang C.H."/>
            <person name="Werren J.H."/>
        </authorList>
    </citation>
    <scope>NUCLEOTIDE SEQUENCE [LARGE SCALE GENOMIC DNA]</scope>
    <source>
        <strain evidence="11 12">Alberta</strain>
        <tissue evidence="11">Whole body</tissue>
    </source>
</reference>
<name>A0A232FBB5_9HYME</name>
<comment type="caution">
    <text evidence="11">The sequence shown here is derived from an EMBL/GenBank/DDBJ whole genome shotgun (WGS) entry which is preliminary data.</text>
</comment>
<dbReference type="GO" id="GO:0004984">
    <property type="term" value="F:olfactory receptor activity"/>
    <property type="evidence" value="ECO:0007669"/>
    <property type="project" value="InterPro"/>
</dbReference>
<keyword evidence="8" id="KW-0675">Receptor</keyword>
<feature type="transmembrane region" description="Helical" evidence="10">
    <location>
        <begin position="768"/>
        <end position="788"/>
    </location>
</feature>
<keyword evidence="12" id="KW-1185">Reference proteome</keyword>
<keyword evidence="5" id="KW-0552">Olfaction</keyword>
<evidence type="ECO:0000256" key="4">
    <source>
        <dbReference type="ARBA" id="ARBA00022692"/>
    </source>
</evidence>
<evidence type="ECO:0000256" key="6">
    <source>
        <dbReference type="ARBA" id="ARBA00022989"/>
    </source>
</evidence>
<feature type="transmembrane region" description="Helical" evidence="10">
    <location>
        <begin position="904"/>
        <end position="920"/>
    </location>
</feature>
<sequence length="1576" mass="182885">MEIYDSRYFIFNKRFQMALGIWPYQSRVKNSITYAGLVLVMIIMLIPQFIRLNTYLGKDIEKTMENIFIFFYVFGIFVKLFTAHFAEDKLKILYESTAKNFETYTDAVEAEIMKRYSERGRLLTFVFLLYMISAVAVSVVLPMCPIILDSTDPLDQPRPRMFILNGEYIVDKYEYYFQIYTVDIISVFLMICILCATDPMYAAIVEHCLGLFSICKHVSLTFSCTRDLCELTREYRLRNFNKSCGLRMVEHAEAKRYGGDYAYAALVRAILLHKDIIKFTEIIQTSYSLYFLLEMGATIGILTSSSVVVVKLLVLQYIAKVVMKLKQPLELLRWSLFLFGVILHIFFLTWPGQKLIDFSSDIFQEAYLNDWYKSSLKCQNLLKFMSLRCSRPCELSGGGLYIMNFINFATILKTSASYITVFSSMFSSLHGDGYIHQESKAVMEIYDSKYFFFNKRFQQALGIWPYESRAKKKLMCGILVLIAIAVLVPQIARLSTSIGKDPEKTMENVVILLYIFGIYIKLFVAVYSEDQMKTMYESTARNFQVYTDETEKKILKDYSERGRFITIGYICMCLFFCVNSLDIIYMIQALMIFISLPLTPIFLDIIMPQDQPRPRMFILNGDYFVDNDVYYYQIYLFDSIACAATVFIMVSTDPMYAATVEHCLALFSICKYVLGDFFTVSLLCPSTSKTRSFSIVKFDILEIRISTKAYSMLLHFRYRLEIFNRNQNDNKTSITEKPRHDYAYYALKEAIILHKEILKYHEILQASYSLYFLLIMGATMGSVTMNSVMILMKTHNPFELIRYTLVLIGIMGQLFYLSWPGQKLIDYSSEIYRHIYLNDWYNSSLKCQNLLKFMTLRCTRPCTLTGGGIYVMNFINYAAVMYFVYNKRFQTALGVWPYQSRLKNAIICGFLLLVMIAIVVSQIIRLKKYIGKDKDKSMENVFILFYIFGIYIKLFTAVYAKERLKILYESTARNFQIYTDKMEKKILHEYSERGRLITLAFIIYMMTALIVFVLIPMYPIITDVIAPLDHPRVRMFILNGDYLVDRDEYYFQIYVFDSICGALTVLILCSTDPMYAAIVEHCLGLFCICKYRLKNFNKPRRTDIIEKANAESQVDEYAYTALVEAIQLHKNILKYTKIIQTSYSLYFLLEMGATMGLLTSISIIVDELTTLCHILLGMNFSVDRNETGSATGMHQIFSCLNWIVAAHILSELAGSEVDKRQRYHNDWYESSLRCQRLLRFMSLSCSKPCQLSGGGLYVMNFINFARVIFQPSRSLVSMSNALGVWPYQSREKNMIVCGLLLLLMLGMLLPQIVRLKKYAGKDSDKMLENIFILFYIFGIYIKLFTAVYAEKRLKVLYESTAKNFQIYCNDEAERRILYEYSERGRLLTLAFIVYMLPAVTVYVMLPMCPIIMDAAKPLDHPRYRMFILNGDYLVDEYDYYFYIYAFDSMAAIVTVAIMCATDPMYAAIVEHCLGLFSICKLRLKYFNKPNGTKAIEKTYYSETCGDDKPHSCNCSTDDYTDALFRYTEIMQASYSLYFLLEMGVTMGVVVCNSVIVGTHLSRHIIQNNVDMTLHLA</sequence>
<feature type="transmembrane region" description="Helical" evidence="10">
    <location>
        <begin position="175"/>
        <end position="196"/>
    </location>
</feature>
<feature type="transmembrane region" description="Helical" evidence="10">
    <location>
        <begin position="800"/>
        <end position="819"/>
    </location>
</feature>
<evidence type="ECO:0008006" key="13">
    <source>
        <dbReference type="Google" id="ProtNLM"/>
    </source>
</evidence>
<feature type="transmembrane region" description="Helical" evidence="10">
    <location>
        <begin position="1332"/>
        <end position="1349"/>
    </location>
</feature>
<feature type="transmembrane region" description="Helical" evidence="10">
    <location>
        <begin position="664"/>
        <end position="684"/>
    </location>
</feature>
<feature type="transmembrane region" description="Helical" evidence="10">
    <location>
        <begin position="289"/>
        <end position="319"/>
    </location>
</feature>
<evidence type="ECO:0000256" key="7">
    <source>
        <dbReference type="ARBA" id="ARBA00023136"/>
    </source>
</evidence>
<keyword evidence="2" id="KW-1003">Cell membrane</keyword>
<feature type="transmembrane region" description="Helical" evidence="10">
    <location>
        <begin position="122"/>
        <end position="148"/>
    </location>
</feature>
<evidence type="ECO:0000313" key="12">
    <source>
        <dbReference type="Proteomes" id="UP000215335"/>
    </source>
</evidence>
<feature type="transmembrane region" description="Helical" evidence="10">
    <location>
        <begin position="1001"/>
        <end position="1028"/>
    </location>
</feature>
<evidence type="ECO:0000256" key="3">
    <source>
        <dbReference type="ARBA" id="ARBA00022606"/>
    </source>
</evidence>
<dbReference type="PANTHER" id="PTHR21137:SF35">
    <property type="entry name" value="ODORANT RECEPTOR 19A-RELATED"/>
    <property type="match status" value="1"/>
</dbReference>
<feature type="transmembrane region" description="Helical" evidence="10">
    <location>
        <begin position="941"/>
        <end position="960"/>
    </location>
</feature>
<feature type="transmembrane region" description="Helical" evidence="10">
    <location>
        <begin position="331"/>
        <end position="350"/>
    </location>
</feature>
<dbReference type="Proteomes" id="UP000215335">
    <property type="component" value="Unassembled WGS sequence"/>
</dbReference>
<comment type="subcellular location">
    <subcellularLocation>
        <location evidence="1">Cell membrane</location>
        <topology evidence="1">Multi-pass membrane protein</topology>
    </subcellularLocation>
</comment>
<feature type="transmembrane region" description="Helical" evidence="10">
    <location>
        <begin position="32"/>
        <end position="50"/>
    </location>
</feature>
<dbReference type="InterPro" id="IPR004117">
    <property type="entry name" value="7tm6_olfct_rcpt"/>
</dbReference>
<evidence type="ECO:0000256" key="10">
    <source>
        <dbReference type="SAM" id="Phobius"/>
    </source>
</evidence>
<accession>A0A232FBB5</accession>
<evidence type="ECO:0000256" key="1">
    <source>
        <dbReference type="ARBA" id="ARBA00004651"/>
    </source>
</evidence>
<feature type="transmembrane region" description="Helical" evidence="10">
    <location>
        <begin position="474"/>
        <end position="491"/>
    </location>
</feature>
<feature type="transmembrane region" description="Helical" evidence="10">
    <location>
        <begin position="1294"/>
        <end position="1312"/>
    </location>
</feature>
<evidence type="ECO:0000313" key="11">
    <source>
        <dbReference type="EMBL" id="OXU27738.1"/>
    </source>
</evidence>
<feature type="transmembrane region" description="Helical" evidence="10">
    <location>
        <begin position="1534"/>
        <end position="1555"/>
    </location>
</feature>
<feature type="transmembrane region" description="Helical" evidence="10">
    <location>
        <begin position="862"/>
        <end position="884"/>
    </location>
</feature>
<keyword evidence="4 10" id="KW-0812">Transmembrane</keyword>
<feature type="transmembrane region" description="Helical" evidence="10">
    <location>
        <begin position="562"/>
        <end position="581"/>
    </location>
</feature>
<keyword evidence="9" id="KW-0807">Transducer</keyword>
<dbReference type="EMBL" id="NNAY01000548">
    <property type="protein sequence ID" value="OXU27738.1"/>
    <property type="molecule type" value="Genomic_DNA"/>
</dbReference>
<keyword evidence="7 10" id="KW-0472">Membrane</keyword>
<gene>
    <name evidence="11" type="ORF">TSAR_003157</name>
</gene>
<feature type="transmembrane region" description="Helical" evidence="10">
    <location>
        <begin position="66"/>
        <end position="86"/>
    </location>
</feature>
<keyword evidence="6 10" id="KW-1133">Transmembrane helix</keyword>
<dbReference type="GO" id="GO:0007165">
    <property type="term" value="P:signal transduction"/>
    <property type="evidence" value="ECO:0007669"/>
    <property type="project" value="UniProtKB-KW"/>
</dbReference>
<feature type="transmembrane region" description="Helical" evidence="10">
    <location>
        <begin position="1439"/>
        <end position="1460"/>
    </location>
</feature>
<dbReference type="GO" id="GO:0005549">
    <property type="term" value="F:odorant binding"/>
    <property type="evidence" value="ECO:0007669"/>
    <property type="project" value="InterPro"/>
</dbReference>
<feature type="transmembrane region" description="Helical" evidence="10">
    <location>
        <begin position="1386"/>
        <end position="1412"/>
    </location>
</feature>
<organism evidence="11 12">
    <name type="scientific">Trichomalopsis sarcophagae</name>
    <dbReference type="NCBI Taxonomy" id="543379"/>
    <lineage>
        <taxon>Eukaryota</taxon>
        <taxon>Metazoa</taxon>
        <taxon>Ecdysozoa</taxon>
        <taxon>Arthropoda</taxon>
        <taxon>Hexapoda</taxon>
        <taxon>Insecta</taxon>
        <taxon>Pterygota</taxon>
        <taxon>Neoptera</taxon>
        <taxon>Endopterygota</taxon>
        <taxon>Hymenoptera</taxon>
        <taxon>Apocrita</taxon>
        <taxon>Proctotrupomorpha</taxon>
        <taxon>Chalcidoidea</taxon>
        <taxon>Pteromalidae</taxon>
        <taxon>Pteromalinae</taxon>
        <taxon>Trichomalopsis</taxon>
    </lineage>
</organism>
<dbReference type="PANTHER" id="PTHR21137">
    <property type="entry name" value="ODORANT RECEPTOR"/>
    <property type="match status" value="1"/>
</dbReference>
<evidence type="ECO:0000256" key="9">
    <source>
        <dbReference type="ARBA" id="ARBA00023224"/>
    </source>
</evidence>